<evidence type="ECO:0000256" key="6">
    <source>
        <dbReference type="ARBA" id="ARBA00022781"/>
    </source>
</evidence>
<keyword evidence="6 15" id="KW-0375">Hydrogen ion transport</keyword>
<dbReference type="EMBL" id="VYXP01000005">
    <property type="protein sequence ID" value="KAA9131654.1"/>
    <property type="molecule type" value="Genomic_DNA"/>
</dbReference>
<feature type="transmembrane region" description="Helical" evidence="15">
    <location>
        <begin position="6"/>
        <end position="26"/>
    </location>
</feature>
<evidence type="ECO:0000256" key="7">
    <source>
        <dbReference type="ARBA" id="ARBA00022989"/>
    </source>
</evidence>
<keyword evidence="3 15" id="KW-1003">Cell membrane</keyword>
<gene>
    <name evidence="15" type="primary">atpF</name>
    <name evidence="17" type="ORF">F3N42_10100</name>
</gene>
<dbReference type="SUPFAM" id="SSF81573">
    <property type="entry name" value="F1F0 ATP synthase subunit B, membrane domain"/>
    <property type="match status" value="1"/>
</dbReference>
<dbReference type="Pfam" id="PF00430">
    <property type="entry name" value="ATP-synt_B"/>
    <property type="match status" value="1"/>
</dbReference>
<keyword evidence="7 15" id="KW-1133">Transmembrane helix</keyword>
<comment type="function">
    <text evidence="11 15">F(1)F(0) ATP synthase produces ATP from ADP in the presence of a proton or sodium gradient. F-type ATPases consist of two structural domains, F(1) containing the extramembraneous catalytic core and F(0) containing the membrane proton channel, linked together by a central stalk and a peripheral stalk. During catalysis, ATP synthesis in the catalytic domain of F(1) is coupled via a rotary mechanism of the central stalk subunits to proton translocation.</text>
</comment>
<evidence type="ECO:0000256" key="13">
    <source>
        <dbReference type="ARBA" id="ARBA00026054"/>
    </source>
</evidence>
<comment type="subcellular location">
    <subcellularLocation>
        <location evidence="15">Cell membrane</location>
        <topology evidence="15">Single-pass membrane protein</topology>
    </subcellularLocation>
    <subcellularLocation>
        <location evidence="14">Endomembrane system</location>
        <topology evidence="14">Single-pass membrane protein</topology>
    </subcellularLocation>
</comment>
<name>A0A5N0TB46_9GAMM</name>
<evidence type="ECO:0000256" key="15">
    <source>
        <dbReference type="HAMAP-Rule" id="MF_01398"/>
    </source>
</evidence>
<evidence type="ECO:0000256" key="8">
    <source>
        <dbReference type="ARBA" id="ARBA00023065"/>
    </source>
</evidence>
<keyword evidence="10 15" id="KW-0066">ATP synthesis</keyword>
<accession>A0A5N0TB46</accession>
<keyword evidence="4 15" id="KW-0138">CF(0)</keyword>
<dbReference type="RefSeq" id="WP_150864330.1">
    <property type="nucleotide sequence ID" value="NZ_VYXP01000005.1"/>
</dbReference>
<evidence type="ECO:0000256" key="1">
    <source>
        <dbReference type="ARBA" id="ARBA00005513"/>
    </source>
</evidence>
<evidence type="ECO:0000256" key="14">
    <source>
        <dbReference type="ARBA" id="ARBA00037847"/>
    </source>
</evidence>
<evidence type="ECO:0000256" key="3">
    <source>
        <dbReference type="ARBA" id="ARBA00022475"/>
    </source>
</evidence>
<dbReference type="GO" id="GO:0046933">
    <property type="term" value="F:proton-transporting ATP synthase activity, rotational mechanism"/>
    <property type="evidence" value="ECO:0007669"/>
    <property type="project" value="UniProtKB-UniRule"/>
</dbReference>
<dbReference type="PANTHER" id="PTHR33445:SF1">
    <property type="entry name" value="ATP SYNTHASE SUBUNIT B"/>
    <property type="match status" value="1"/>
</dbReference>
<dbReference type="NCBIfam" id="NF004411">
    <property type="entry name" value="PRK05759.1-2"/>
    <property type="match status" value="1"/>
</dbReference>
<keyword evidence="9 15" id="KW-0472">Membrane</keyword>
<organism evidence="17 18">
    <name type="scientific">Marinihelvus fidelis</name>
    <dbReference type="NCBI Taxonomy" id="2613842"/>
    <lineage>
        <taxon>Bacteria</taxon>
        <taxon>Pseudomonadati</taxon>
        <taxon>Pseudomonadota</taxon>
        <taxon>Gammaproteobacteria</taxon>
        <taxon>Chromatiales</taxon>
        <taxon>Wenzhouxiangellaceae</taxon>
        <taxon>Marinihelvus</taxon>
    </lineage>
</organism>
<dbReference type="HAMAP" id="MF_01398">
    <property type="entry name" value="ATP_synth_b_bprime"/>
    <property type="match status" value="1"/>
</dbReference>
<evidence type="ECO:0000256" key="10">
    <source>
        <dbReference type="ARBA" id="ARBA00023310"/>
    </source>
</evidence>
<evidence type="ECO:0000256" key="5">
    <source>
        <dbReference type="ARBA" id="ARBA00022692"/>
    </source>
</evidence>
<dbReference type="CDD" id="cd06503">
    <property type="entry name" value="ATP-synt_Fo_b"/>
    <property type="match status" value="1"/>
</dbReference>
<dbReference type="Gene3D" id="6.10.250.1580">
    <property type="match status" value="1"/>
</dbReference>
<protein>
    <recommendedName>
        <fullName evidence="15">ATP synthase subunit b</fullName>
    </recommendedName>
    <alternativeName>
        <fullName evidence="15">ATP synthase F(0) sector subunit b</fullName>
    </alternativeName>
    <alternativeName>
        <fullName evidence="15">ATPase subunit I</fullName>
    </alternativeName>
    <alternativeName>
        <fullName evidence="15">F-type ATPase subunit b</fullName>
        <shortName evidence="15">F-ATPase subunit b</shortName>
    </alternativeName>
</protein>
<evidence type="ECO:0000256" key="2">
    <source>
        <dbReference type="ARBA" id="ARBA00022448"/>
    </source>
</evidence>
<dbReference type="PANTHER" id="PTHR33445">
    <property type="entry name" value="ATP SYNTHASE SUBUNIT B', CHLOROPLASTIC"/>
    <property type="match status" value="1"/>
</dbReference>
<evidence type="ECO:0000256" key="4">
    <source>
        <dbReference type="ARBA" id="ARBA00022547"/>
    </source>
</evidence>
<keyword evidence="18" id="KW-1185">Reference proteome</keyword>
<evidence type="ECO:0000313" key="17">
    <source>
        <dbReference type="EMBL" id="KAA9131654.1"/>
    </source>
</evidence>
<evidence type="ECO:0000256" key="11">
    <source>
        <dbReference type="ARBA" id="ARBA00025198"/>
    </source>
</evidence>
<dbReference type="InterPro" id="IPR002146">
    <property type="entry name" value="ATP_synth_b/b'su_bac/chlpt"/>
</dbReference>
<comment type="similarity">
    <text evidence="1 15 16">Belongs to the ATPase B chain family.</text>
</comment>
<evidence type="ECO:0000256" key="12">
    <source>
        <dbReference type="ARBA" id="ARBA00025614"/>
    </source>
</evidence>
<evidence type="ECO:0000313" key="18">
    <source>
        <dbReference type="Proteomes" id="UP000325372"/>
    </source>
</evidence>
<evidence type="ECO:0000256" key="16">
    <source>
        <dbReference type="RuleBase" id="RU003848"/>
    </source>
</evidence>
<keyword evidence="8 15" id="KW-0406">Ion transport</keyword>
<comment type="subunit">
    <text evidence="15">F-type ATPases have 2 components, F(1) - the catalytic core - and F(0) - the membrane proton channel. F(1) has five subunits: alpha(3), beta(3), gamma(1), delta(1), epsilon(1). F(0) has three main subunits: a(1), b(2) and c(10-14). The alpha and beta chains form an alternating ring which encloses part of the gamma chain. F(1) is attached to F(0) by a central stalk formed by the gamma and epsilon chains, while a peripheral stalk is formed by the delta and b chains.</text>
</comment>
<keyword evidence="2 15" id="KW-0813">Transport</keyword>
<comment type="subunit">
    <text evidence="13">F-type ATPases have 2 components, F(1) - the catalytic core - and F(0) - the membrane proton channel. F(1) has five subunits: alpha(3), beta(3), gamma(1), delta(1), epsilon(1). F(0) has four main subunits: a(1), b(2) and c(10-14). The alpha and beta chains form an alternating ring which encloses part of the gamma chain. F(1) is attached to F(0) by a central stalk formed by the gamma and epsilon chains, while a peripheral stalk is formed by the delta and b chains.</text>
</comment>
<dbReference type="AlphaFoldDB" id="A0A5N0TB46"/>
<comment type="function">
    <text evidence="12">Component of the F(0) channel, it forms part of the peripheral stalk, linking F(1) to F(0). The b'-subunit is a diverged and duplicated form of b found in plants and photosynthetic bacteria.</text>
</comment>
<dbReference type="InterPro" id="IPR050059">
    <property type="entry name" value="ATP_synthase_B_chain"/>
</dbReference>
<sequence length="156" mass="17283">MNMNATLVLNSIAMLIFVWFCMKFVWPPLLKALDERREKIADGLAASDRAEKALEEAGVEAEREIRAARDKAGEIVDQANQRHGQILEQAKDDAVSERQRQVNAAEAEIAQAAHQARESLRGSVASLAVLGASKILEKEIDENAHRELLDKLIAEI</sequence>
<dbReference type="GO" id="GO:0012505">
    <property type="term" value="C:endomembrane system"/>
    <property type="evidence" value="ECO:0007669"/>
    <property type="project" value="UniProtKB-SubCell"/>
</dbReference>
<comment type="caution">
    <text evidence="17">The sequence shown here is derived from an EMBL/GenBank/DDBJ whole genome shotgun (WGS) entry which is preliminary data.</text>
</comment>
<dbReference type="GO" id="GO:0005886">
    <property type="term" value="C:plasma membrane"/>
    <property type="evidence" value="ECO:0007669"/>
    <property type="project" value="UniProtKB-SubCell"/>
</dbReference>
<dbReference type="NCBIfam" id="TIGR01144">
    <property type="entry name" value="ATP_synt_b"/>
    <property type="match status" value="1"/>
</dbReference>
<reference evidence="17 18" key="1">
    <citation type="submission" date="2019-09" db="EMBL/GenBank/DDBJ databases">
        <title>Wenzhouxiangella sp. Genome sequencing and assembly.</title>
        <authorList>
            <person name="Zhang R."/>
        </authorList>
    </citation>
    <scope>NUCLEOTIDE SEQUENCE [LARGE SCALE GENOMIC DNA]</scope>
    <source>
        <strain evidence="17 18">W260</strain>
    </source>
</reference>
<dbReference type="GO" id="GO:0046961">
    <property type="term" value="F:proton-transporting ATPase activity, rotational mechanism"/>
    <property type="evidence" value="ECO:0007669"/>
    <property type="project" value="TreeGrafter"/>
</dbReference>
<keyword evidence="5 15" id="KW-0812">Transmembrane</keyword>
<dbReference type="GO" id="GO:0045259">
    <property type="term" value="C:proton-transporting ATP synthase complex"/>
    <property type="evidence" value="ECO:0007669"/>
    <property type="project" value="UniProtKB-KW"/>
</dbReference>
<dbReference type="InterPro" id="IPR028987">
    <property type="entry name" value="ATP_synth_B-like_membr_sf"/>
</dbReference>
<dbReference type="Proteomes" id="UP000325372">
    <property type="component" value="Unassembled WGS sequence"/>
</dbReference>
<dbReference type="InterPro" id="IPR005864">
    <property type="entry name" value="ATP_synth_F0_bsu_bac"/>
</dbReference>
<evidence type="ECO:0000256" key="9">
    <source>
        <dbReference type="ARBA" id="ARBA00023136"/>
    </source>
</evidence>
<proteinExistence type="inferred from homology"/>